<dbReference type="Proteomes" id="UP000324222">
    <property type="component" value="Unassembled WGS sequence"/>
</dbReference>
<reference evidence="1 2" key="1">
    <citation type="submission" date="2019-05" db="EMBL/GenBank/DDBJ databases">
        <title>Another draft genome of Portunus trituberculatus and its Hox gene families provides insights of decapod evolution.</title>
        <authorList>
            <person name="Jeong J.-H."/>
            <person name="Song I."/>
            <person name="Kim S."/>
            <person name="Choi T."/>
            <person name="Kim D."/>
            <person name="Ryu S."/>
            <person name="Kim W."/>
        </authorList>
    </citation>
    <scope>NUCLEOTIDE SEQUENCE [LARGE SCALE GENOMIC DNA]</scope>
    <source>
        <tissue evidence="1">Muscle</tissue>
    </source>
</reference>
<proteinExistence type="predicted"/>
<evidence type="ECO:0000313" key="2">
    <source>
        <dbReference type="Proteomes" id="UP000324222"/>
    </source>
</evidence>
<accession>A0A5B7E391</accession>
<comment type="caution">
    <text evidence="1">The sequence shown here is derived from an EMBL/GenBank/DDBJ whole genome shotgun (WGS) entry which is preliminary data.</text>
</comment>
<name>A0A5B7E391_PORTR</name>
<dbReference type="EMBL" id="VSRR010001920">
    <property type="protein sequence ID" value="MPC28481.1"/>
    <property type="molecule type" value="Genomic_DNA"/>
</dbReference>
<sequence length="60" mass="6792">MTRVYPTVMRSMSTVTGAYRRVDQMESILVQRSPASLLPSEWGKSSHLALTSHFVLSRTH</sequence>
<dbReference type="AlphaFoldDB" id="A0A5B7E391"/>
<evidence type="ECO:0000313" key="1">
    <source>
        <dbReference type="EMBL" id="MPC28481.1"/>
    </source>
</evidence>
<gene>
    <name evidence="1" type="ORF">E2C01_021688</name>
</gene>
<keyword evidence="2" id="KW-1185">Reference proteome</keyword>
<organism evidence="1 2">
    <name type="scientific">Portunus trituberculatus</name>
    <name type="common">Swimming crab</name>
    <name type="synonym">Neptunus trituberculatus</name>
    <dbReference type="NCBI Taxonomy" id="210409"/>
    <lineage>
        <taxon>Eukaryota</taxon>
        <taxon>Metazoa</taxon>
        <taxon>Ecdysozoa</taxon>
        <taxon>Arthropoda</taxon>
        <taxon>Crustacea</taxon>
        <taxon>Multicrustacea</taxon>
        <taxon>Malacostraca</taxon>
        <taxon>Eumalacostraca</taxon>
        <taxon>Eucarida</taxon>
        <taxon>Decapoda</taxon>
        <taxon>Pleocyemata</taxon>
        <taxon>Brachyura</taxon>
        <taxon>Eubrachyura</taxon>
        <taxon>Portunoidea</taxon>
        <taxon>Portunidae</taxon>
        <taxon>Portuninae</taxon>
        <taxon>Portunus</taxon>
    </lineage>
</organism>
<protein>
    <submittedName>
        <fullName evidence="1">Uncharacterized protein</fullName>
    </submittedName>
</protein>